<evidence type="ECO:0000313" key="4">
    <source>
        <dbReference type="EMBL" id="RUR35021.1"/>
    </source>
</evidence>
<sequence length="1670" mass="165427">MNNVFRLIWNRTLGRLVVTSEAARSNDKSATQQGVVGQLPAPEAAAKGVPALLRPAVIAVALAAGSMMLVAPGAQAGAIMGADTCADYSNRRIAIGVDANACHPTWDTSNIAIGEEAKATGNTIVLTDRLNPYYQPETQNGGLFNEVATSGVALGQKADAGGAGVAVGGYSNTGVLGVAIGAYSKAGQSSLALGPASGAIGASSSALGRQSFAGEAFAQAIGTVSAATGISSLAVGHSATATGDNSISIGGAETTKTGINYNDANKTFAQGQRSIALGAKAQSLADDAIALGSSARAGVLDGAPVGATALNAFAMGNGAKATGDNAMALGAGSWATGSVAIGNDAANPTRAANGGTAVGDGAQATWNFAGDPNVGPDNFDIAGSAYGESARANNSGATALGANANAEGVRSVAVGEGAKAERASFNNTLLKNGSNPNGYAVGDLYPTTAVGAGALAKSGTAIGFDAVAGSDDGNGGTNTGTAIGGGAQALGSFSIALSSGANAPAIASGRGSIAQGFDAKANANDAIAIGSLAEAKGVNSVALGLDANALGLDSIAMGNEAKAGKEGSSAGAVNNISIGTRAQTGTTEVGGDGGSQIAIGTDAKTDTLASIAIGKEAETGVGQHYGIALGGMAKGTGNSAIAVGRNAQASGQNSMATGNGAQATQRNAWASGRDAQATAQGAIALGYETRATGIDSLAMGTGAIASGEKSISIGYGNQVSGNGSGAIGDPSYVTGAGTYTIGNDNGTLAAPIAADNAGAFGNDNLMSAAATGSRIIGNGNDLDVADAFVMGNSADVTFAGGVALGSSSVASTGSGVRGYDISTNGDAANGSAIANTQSTNAAVSVGDATNGIYRQITGVAAGAEDSDAVNVAQLKAVADNRIKLNAGNNTYVTPVFASPSVCVPTAEVPCPPPGPVDPEDSQLISYTIDADGTTVSAGSTAVSVVGTKDDITKVTDYAVDLSQDAKDSLVLADSSIQEVVTQIDGNPVKTLTKTDNNANFVTGKNIKLTDDGKGGIEVATEDEVEFTQITVGDATNNTVITSTADGLDVGGDKITNVADGDISNTSTDAVNGSQLFTTNQNVTNNTTNITKNTDAIDKGFNIAADNGTDDNVKLGDTVTYTSADGNVITTVADNEIDFSLASSINVGTTNTVTIDGDAGTIGGLTNTTFDPNNFTSGQAASEDQLKQVSDVANAGWNVKVNGTAADNVAPGEEVQFVDGQNITITRDSDQVIKVATTPDLTADSLTINGGPVINNTGINMGGNTITNLKAINDPNSAATVGQLTELYEGTNTTLVSAKDVDTGQNLYRVDADGTTVSAGSAAVTVAASTKDPVTNLTDYAVDISQGTKDQIDGALQEVVTQIDGTDVKTLTKTDNNANFVTGKNIKLTDDGKGGIEVATADDVEFTNVNVTNQLDVAGDTNIGGNTTILGDTRVEGDTYLGDNFSVVNNEAIYTGQINNDNSVVNKAYVDGKETHYYSWNDNGLVQGNYDNDGATGVNSLAAGIGTQALGDNSTAVGYNAKSDGVSSVAVGDGANAQGDENVALGSGSYADGTTVGTAAYQPLDAAGNPVAVTAPTADSEVSVGSAGKERRITNVAAGGNDTDAVNVSQLKAVRDIASTGSSWDIQVNKDTVDTVAPGEKVQFIDGQNIAITRDGDQIIKVATTPALTAD</sequence>
<feature type="domain" description="Trimeric autotransporter adhesin YadA-like stalk" evidence="2">
    <location>
        <begin position="855"/>
        <end position="880"/>
    </location>
</feature>
<evidence type="ECO:0000313" key="5">
    <source>
        <dbReference type="Proteomes" id="UP000287336"/>
    </source>
</evidence>
<dbReference type="InterPro" id="IPR011049">
    <property type="entry name" value="Serralysin-like_metalloprot_C"/>
</dbReference>
<dbReference type="SUPFAM" id="SSF101967">
    <property type="entry name" value="Adhesin YadA, collagen-binding domain"/>
    <property type="match status" value="5"/>
</dbReference>
<proteinExistence type="predicted"/>
<feature type="domain" description="Trimeric autotransporter adhesin YadA-like head" evidence="1">
    <location>
        <begin position="636"/>
        <end position="661"/>
    </location>
</feature>
<dbReference type="InterPro" id="IPR008640">
    <property type="entry name" value="Adhesin_Head_dom"/>
</dbReference>
<feature type="domain" description="Trimeric autotransporter adhesin YadA-like head" evidence="1">
    <location>
        <begin position="535"/>
        <end position="561"/>
    </location>
</feature>
<feature type="domain" description="Trimeric autotransporter adhesin YadA-like head" evidence="1">
    <location>
        <begin position="597"/>
        <end position="617"/>
    </location>
</feature>
<feature type="domain" description="Trimeric autotransporter adhesin YadA-like head" evidence="1">
    <location>
        <begin position="1524"/>
        <end position="1548"/>
    </location>
</feature>
<evidence type="ECO:0000259" key="2">
    <source>
        <dbReference type="Pfam" id="PF05662"/>
    </source>
</evidence>
<feature type="domain" description="Trimeric autotransporter adhesin YadA-like head" evidence="1">
    <location>
        <begin position="227"/>
        <end position="250"/>
    </location>
</feature>
<feature type="non-terminal residue" evidence="4">
    <location>
        <position position="1670"/>
    </location>
</feature>
<comment type="caution">
    <text evidence="4">The sequence shown here is derived from an EMBL/GenBank/DDBJ whole genome shotgun (WGS) entry which is preliminary data.</text>
</comment>
<dbReference type="InterPro" id="IPR008635">
    <property type="entry name" value="Coiled_stalk_dom"/>
</dbReference>
<organism evidence="4 5">
    <name type="scientific">Vreelandella andesensis</name>
    <dbReference type="NCBI Taxonomy" id="447567"/>
    <lineage>
        <taxon>Bacteria</taxon>
        <taxon>Pseudomonadati</taxon>
        <taxon>Pseudomonadota</taxon>
        <taxon>Gammaproteobacteria</taxon>
        <taxon>Oceanospirillales</taxon>
        <taxon>Halomonadaceae</taxon>
        <taxon>Vreelandella</taxon>
    </lineage>
</organism>
<reference evidence="4 5" key="1">
    <citation type="submission" date="2018-12" db="EMBL/GenBank/DDBJ databases">
        <title>three novel Halomonas strain isolated from plants.</title>
        <authorList>
            <person name="Sun C."/>
        </authorList>
    </citation>
    <scope>NUCLEOTIDE SEQUENCE [LARGE SCALE GENOMIC DNA]</scope>
    <source>
        <strain evidence="4 5">DSM 19434</strain>
    </source>
</reference>
<feature type="domain" description="ESPR" evidence="3">
    <location>
        <begin position="1"/>
        <end position="41"/>
    </location>
</feature>
<dbReference type="Gene3D" id="2.150.10.10">
    <property type="entry name" value="Serralysin-like metalloprotease, C-terminal"/>
    <property type="match status" value="8"/>
</dbReference>
<dbReference type="GO" id="GO:0019867">
    <property type="term" value="C:outer membrane"/>
    <property type="evidence" value="ECO:0007669"/>
    <property type="project" value="InterPro"/>
</dbReference>
<gene>
    <name evidence="4" type="ORF">ELY33_00625</name>
</gene>
<feature type="domain" description="Trimeric autotransporter adhesin YadA-like head" evidence="1">
    <location>
        <begin position="507"/>
        <end position="532"/>
    </location>
</feature>
<feature type="domain" description="Trimeric autotransporter adhesin YadA-like head" evidence="1">
    <location>
        <begin position="691"/>
        <end position="716"/>
    </location>
</feature>
<name>A0A433KZF3_9GAMM</name>
<protein>
    <submittedName>
        <fullName evidence="4">Uncharacterized protein</fullName>
    </submittedName>
</protein>
<dbReference type="Gene3D" id="6.20.50.100">
    <property type="match status" value="3"/>
</dbReference>
<dbReference type="RefSeq" id="WP_126942389.1">
    <property type="nucleotide sequence ID" value="NZ_RZHG01000001.1"/>
</dbReference>
<feature type="domain" description="Trimeric autotransporter adhesin YadA-like stalk" evidence="2">
    <location>
        <begin position="1053"/>
        <end position="1097"/>
    </location>
</feature>
<feature type="domain" description="Trimeric autotransporter adhesin YadA-like head" evidence="1">
    <location>
        <begin position="392"/>
        <end position="415"/>
    </location>
</feature>
<dbReference type="Proteomes" id="UP000287336">
    <property type="component" value="Unassembled WGS sequence"/>
</dbReference>
<feature type="domain" description="Trimeric autotransporter adhesin YadA-like stalk" evidence="2">
    <location>
        <begin position="1591"/>
        <end position="1627"/>
    </location>
</feature>
<evidence type="ECO:0000259" key="1">
    <source>
        <dbReference type="Pfam" id="PF05658"/>
    </source>
</evidence>
<dbReference type="Pfam" id="PF13018">
    <property type="entry name" value="ESPR"/>
    <property type="match status" value="1"/>
</dbReference>
<feature type="domain" description="Trimeric autotransporter adhesin YadA-like head" evidence="1">
    <location>
        <begin position="269"/>
        <end position="295"/>
    </location>
</feature>
<feature type="domain" description="Trimeric autotransporter adhesin YadA-like head" evidence="1">
    <location>
        <begin position="663"/>
        <end position="688"/>
    </location>
</feature>
<keyword evidence="5" id="KW-1185">Reference proteome</keyword>
<dbReference type="Pfam" id="PF05662">
    <property type="entry name" value="YadA_stalk"/>
    <property type="match status" value="3"/>
</dbReference>
<dbReference type="OrthoDB" id="1631723at2"/>
<feature type="domain" description="Trimeric autotransporter adhesin YadA-like head" evidence="1">
    <location>
        <begin position="480"/>
        <end position="497"/>
    </location>
</feature>
<dbReference type="EMBL" id="RZHG01000001">
    <property type="protein sequence ID" value="RUR35021.1"/>
    <property type="molecule type" value="Genomic_DNA"/>
</dbReference>
<dbReference type="Pfam" id="PF05658">
    <property type="entry name" value="YadA_head"/>
    <property type="match status" value="13"/>
</dbReference>
<evidence type="ECO:0000259" key="3">
    <source>
        <dbReference type="Pfam" id="PF13018"/>
    </source>
</evidence>
<feature type="domain" description="Trimeric autotransporter adhesin YadA-like head" evidence="1">
    <location>
        <begin position="307"/>
        <end position="333"/>
    </location>
</feature>
<dbReference type="InterPro" id="IPR024973">
    <property type="entry name" value="ESPR"/>
</dbReference>
<dbReference type="CDD" id="cd12820">
    <property type="entry name" value="LbR_YadA-like"/>
    <property type="match status" value="3"/>
</dbReference>
<accession>A0A433KZF3</accession>
<feature type="domain" description="Trimeric autotransporter adhesin YadA-like head" evidence="1">
    <location>
        <begin position="1494"/>
        <end position="1520"/>
    </location>
</feature>